<proteinExistence type="predicted"/>
<reference evidence="1" key="1">
    <citation type="journal article" date="2015" name="Nature">
        <title>Complex archaea that bridge the gap between prokaryotes and eukaryotes.</title>
        <authorList>
            <person name="Spang A."/>
            <person name="Saw J.H."/>
            <person name="Jorgensen S.L."/>
            <person name="Zaremba-Niedzwiedzka K."/>
            <person name="Martijn J."/>
            <person name="Lind A.E."/>
            <person name="van Eijk R."/>
            <person name="Schleper C."/>
            <person name="Guy L."/>
            <person name="Ettema T.J."/>
        </authorList>
    </citation>
    <scope>NUCLEOTIDE SEQUENCE</scope>
</reference>
<dbReference type="EMBL" id="LAZR01069538">
    <property type="protein sequence ID" value="KKK47520.1"/>
    <property type="molecule type" value="Genomic_DNA"/>
</dbReference>
<organism evidence="1">
    <name type="scientific">marine sediment metagenome</name>
    <dbReference type="NCBI Taxonomy" id="412755"/>
    <lineage>
        <taxon>unclassified sequences</taxon>
        <taxon>metagenomes</taxon>
        <taxon>ecological metagenomes</taxon>
    </lineage>
</organism>
<protein>
    <submittedName>
        <fullName evidence="1">Uncharacterized protein</fullName>
    </submittedName>
</protein>
<dbReference type="AlphaFoldDB" id="A0A0F8WH70"/>
<sequence>MARFKTRRQNRFTFLRDNQFLPLEARLLSKLPKVTPALKLMVLDRLERRVRFEKIAARKIETGKWKRGEIPKKWIKNISRMYGRMGLRVKEGPRGKQQKLAKRTPNPWALYRKFVRQAPGKRHVSPWELRQVHKGKTTLARGLVFVQKTEKAGSISKRQLRQFITEKRVSVADARGQRKAQLKIELTRLEKLL</sequence>
<evidence type="ECO:0000313" key="1">
    <source>
        <dbReference type="EMBL" id="KKK47520.1"/>
    </source>
</evidence>
<gene>
    <name evidence="1" type="ORF">LCGC14_3154350</name>
</gene>
<accession>A0A0F8WH70</accession>
<comment type="caution">
    <text evidence="1">The sequence shown here is derived from an EMBL/GenBank/DDBJ whole genome shotgun (WGS) entry which is preliminary data.</text>
</comment>
<name>A0A0F8WH70_9ZZZZ</name>